<gene>
    <name evidence="13" type="ORF">IWW36_003167</name>
</gene>
<dbReference type="GO" id="GO:0005654">
    <property type="term" value="C:nucleoplasm"/>
    <property type="evidence" value="ECO:0007669"/>
    <property type="project" value="UniProtKB-ARBA"/>
</dbReference>
<evidence type="ECO:0000256" key="9">
    <source>
        <dbReference type="ARBA" id="ARBA00023242"/>
    </source>
</evidence>
<evidence type="ECO:0000313" key="13">
    <source>
        <dbReference type="EMBL" id="KAJ2848652.1"/>
    </source>
</evidence>
<comment type="subcellular location">
    <subcellularLocation>
        <location evidence="2">Endomembrane system</location>
    </subcellularLocation>
    <subcellularLocation>
        <location evidence="1">Nucleus</location>
    </subcellularLocation>
</comment>
<dbReference type="AlphaFoldDB" id="A0A9W8LZZ9"/>
<dbReference type="Pfam" id="PF07738">
    <property type="entry name" value="Sad1_UNC"/>
    <property type="match status" value="1"/>
</dbReference>
<keyword evidence="8" id="KW-0804">Transcription</keyword>
<feature type="compositionally biased region" description="Polar residues" evidence="10">
    <location>
        <begin position="320"/>
        <end position="347"/>
    </location>
</feature>
<dbReference type="Gene3D" id="2.60.120.260">
    <property type="entry name" value="Galactose-binding domain-like"/>
    <property type="match status" value="1"/>
</dbReference>
<keyword evidence="6" id="KW-0805">Transcription regulation</keyword>
<name>A0A9W8LZZ9_9FUNG</name>
<feature type="transmembrane region" description="Helical" evidence="11">
    <location>
        <begin position="802"/>
        <end position="823"/>
    </location>
</feature>
<evidence type="ECO:0000256" key="5">
    <source>
        <dbReference type="ARBA" id="ARBA00022989"/>
    </source>
</evidence>
<keyword evidence="9" id="KW-0539">Nucleus</keyword>
<keyword evidence="14" id="KW-1185">Reference proteome</keyword>
<keyword evidence="4 11" id="KW-0812">Transmembrane</keyword>
<dbReference type="GO" id="GO:0010468">
    <property type="term" value="P:regulation of gene expression"/>
    <property type="evidence" value="ECO:0007669"/>
    <property type="project" value="UniProtKB-ARBA"/>
</dbReference>
<feature type="region of interest" description="Disordered" evidence="10">
    <location>
        <begin position="298"/>
        <end position="367"/>
    </location>
</feature>
<keyword evidence="5 11" id="KW-1133">Transmembrane helix</keyword>
<sequence>MNPSMRVDMGHGGVSAGHSRYPRTQYMDSAYGQTPPVATAHAPMSMHMGGYEWNGYGAPGIAHNSVSRAGKFILLKVAITQTKVATECVYGILLGGNSRGTAQSLRSKIAERLQQIDREAFETKEQRYQKKAEEIQNEIVLILRGKHPTFESGVKRLKINHDRMVASAEQHHRYLVSMYERAFKHEREQAEQAYKTEKQAVFDKIAADIEERRKRLKEEKDSLDINVDFVLDSGVRTSSKRNLRKRGMDSLSMSDGPSANTGGRAQSKRKANQTLSMQGLPEDDIISDLMAIRRATGVTGPLNSGANGKKGHKGHKRRQSISYQLAMQNASDEPTTTSIDDQNTATDSVPDEPSPSAVDPEDNSHRDAKSLKDRFNYASGDCAAVVLKSNREARGTTAILNGKKDQYMLNECSARNKHVVVELCDDILIDTFVLGNYEFFSSTFKDIMVYVSDRYPPKDNKWTFIGHFQGTNSRDAQVFPVKDPKIWAKYILIEFTTHYGREFYCPLTIFKVYGATQMEQYRKEEEEEDMQEPTTLTVDALAGIPLLEYHLPYYRQQQLHNQQHKQPLRIGGSISPAKAYLQDMQGLVNEYQMQDGQEPRSESKAASMPRVPDLPWDQDENDEEDYEEEEEEEEDDDDKSNIGNTRIIGSDGIYSGQAANDVGSTQDTENMHKAHEPTTIQTQKRQESIFKTIMRRLLRVERNVTLAYRYLEEQHIVFNLVLQQVEMNNLETMQLAIDKLNRTTAKQMQSLTALSEEVWRAILYDLEEYQQKTQAEMSEMGSRLEFLAEEVLFEKRMNVAQLVLLLTIVVMIAVNKVATKLALIPESKKEK</sequence>
<dbReference type="EMBL" id="JANBUW010000145">
    <property type="protein sequence ID" value="KAJ2848652.1"/>
    <property type="molecule type" value="Genomic_DNA"/>
</dbReference>
<evidence type="ECO:0000256" key="8">
    <source>
        <dbReference type="ARBA" id="ARBA00023163"/>
    </source>
</evidence>
<dbReference type="PANTHER" id="PTHR12953">
    <property type="entry name" value="MEMBRANE PROTEIN CH1 RELATED"/>
    <property type="match status" value="1"/>
</dbReference>
<proteinExistence type="predicted"/>
<dbReference type="GO" id="GO:0034975">
    <property type="term" value="P:protein folding in endoplasmic reticulum"/>
    <property type="evidence" value="ECO:0007669"/>
    <property type="project" value="TreeGrafter"/>
</dbReference>
<accession>A0A9W8LZZ9</accession>
<keyword evidence="7 11" id="KW-0472">Membrane</keyword>
<feature type="region of interest" description="Disordered" evidence="10">
    <location>
        <begin position="238"/>
        <end position="280"/>
    </location>
</feature>
<evidence type="ECO:0000256" key="4">
    <source>
        <dbReference type="ARBA" id="ARBA00022692"/>
    </source>
</evidence>
<organism evidence="13 14">
    <name type="scientific">Coemansia brasiliensis</name>
    <dbReference type="NCBI Taxonomy" id="2650707"/>
    <lineage>
        <taxon>Eukaryota</taxon>
        <taxon>Fungi</taxon>
        <taxon>Fungi incertae sedis</taxon>
        <taxon>Zoopagomycota</taxon>
        <taxon>Kickxellomycotina</taxon>
        <taxon>Kickxellomycetes</taxon>
        <taxon>Kickxellales</taxon>
        <taxon>Kickxellaceae</taxon>
        <taxon>Coemansia</taxon>
    </lineage>
</organism>
<evidence type="ECO:0000256" key="10">
    <source>
        <dbReference type="SAM" id="MobiDB-lite"/>
    </source>
</evidence>
<feature type="compositionally biased region" description="Acidic residues" evidence="10">
    <location>
        <begin position="616"/>
        <end position="638"/>
    </location>
</feature>
<dbReference type="GO" id="GO:0016020">
    <property type="term" value="C:membrane"/>
    <property type="evidence" value="ECO:0007669"/>
    <property type="project" value="InterPro"/>
</dbReference>
<evidence type="ECO:0000313" key="14">
    <source>
        <dbReference type="Proteomes" id="UP001139887"/>
    </source>
</evidence>
<reference evidence="13" key="1">
    <citation type="submission" date="2022-07" db="EMBL/GenBank/DDBJ databases">
        <title>Phylogenomic reconstructions and comparative analyses of Kickxellomycotina fungi.</title>
        <authorList>
            <person name="Reynolds N.K."/>
            <person name="Stajich J.E."/>
            <person name="Barry K."/>
            <person name="Grigoriev I.V."/>
            <person name="Crous P."/>
            <person name="Smith M.E."/>
        </authorList>
    </citation>
    <scope>NUCLEOTIDE SEQUENCE</scope>
    <source>
        <strain evidence="13">NRRL 1566</strain>
    </source>
</reference>
<dbReference type="InterPro" id="IPR013907">
    <property type="entry name" value="Sds3"/>
</dbReference>
<evidence type="ECO:0000256" key="7">
    <source>
        <dbReference type="ARBA" id="ARBA00023136"/>
    </source>
</evidence>
<evidence type="ECO:0000256" key="6">
    <source>
        <dbReference type="ARBA" id="ARBA00023015"/>
    </source>
</evidence>
<evidence type="ECO:0000256" key="2">
    <source>
        <dbReference type="ARBA" id="ARBA00004308"/>
    </source>
</evidence>
<comment type="caution">
    <text evidence="13">The sequence shown here is derived from an EMBL/GenBank/DDBJ whole genome shotgun (WGS) entry which is preliminary data.</text>
</comment>
<dbReference type="PROSITE" id="PS51469">
    <property type="entry name" value="SUN"/>
    <property type="match status" value="1"/>
</dbReference>
<dbReference type="PANTHER" id="PTHR12953:SF0">
    <property type="entry name" value="SUN DOMAIN-CONTAINING OSSIFICATION FACTOR"/>
    <property type="match status" value="1"/>
</dbReference>
<dbReference type="Proteomes" id="UP001139887">
    <property type="component" value="Unassembled WGS sequence"/>
</dbReference>
<feature type="region of interest" description="Disordered" evidence="10">
    <location>
        <begin position="593"/>
        <end position="684"/>
    </location>
</feature>
<dbReference type="InterPro" id="IPR012919">
    <property type="entry name" value="SUN_dom"/>
</dbReference>
<dbReference type="GO" id="GO:0012505">
    <property type="term" value="C:endomembrane system"/>
    <property type="evidence" value="ECO:0007669"/>
    <property type="project" value="UniProtKB-SubCell"/>
</dbReference>
<dbReference type="OrthoDB" id="266334at2759"/>
<evidence type="ECO:0000256" key="1">
    <source>
        <dbReference type="ARBA" id="ARBA00004123"/>
    </source>
</evidence>
<keyword evidence="3" id="KW-0678">Repressor</keyword>
<dbReference type="Pfam" id="PF08598">
    <property type="entry name" value="Sds3"/>
    <property type="match status" value="1"/>
</dbReference>
<evidence type="ECO:0000256" key="11">
    <source>
        <dbReference type="SAM" id="Phobius"/>
    </source>
</evidence>
<dbReference type="InterPro" id="IPR045120">
    <property type="entry name" value="Suco/Slp1-like"/>
</dbReference>
<protein>
    <recommendedName>
        <fullName evidence="12">SUN domain-containing protein</fullName>
    </recommendedName>
</protein>
<evidence type="ECO:0000256" key="3">
    <source>
        <dbReference type="ARBA" id="ARBA00022491"/>
    </source>
</evidence>
<dbReference type="SMART" id="SM01401">
    <property type="entry name" value="Sds3"/>
    <property type="match status" value="1"/>
</dbReference>
<feature type="domain" description="SUN" evidence="12">
    <location>
        <begin position="336"/>
        <end position="517"/>
    </location>
</feature>
<dbReference type="GO" id="GO:0005737">
    <property type="term" value="C:cytoplasm"/>
    <property type="evidence" value="ECO:0007669"/>
    <property type="project" value="TreeGrafter"/>
</dbReference>
<evidence type="ECO:0000259" key="12">
    <source>
        <dbReference type="PROSITE" id="PS51469"/>
    </source>
</evidence>
<feature type="compositionally biased region" description="Polar residues" evidence="10">
    <location>
        <begin position="251"/>
        <end position="264"/>
    </location>
</feature>
<feature type="compositionally biased region" description="Basic residues" evidence="10">
    <location>
        <begin position="309"/>
        <end position="319"/>
    </location>
</feature>